<feature type="non-terminal residue" evidence="2">
    <location>
        <position position="1143"/>
    </location>
</feature>
<dbReference type="RefSeq" id="WP_379101049.1">
    <property type="nucleotide sequence ID" value="NZ_JBHULV010000054.1"/>
</dbReference>
<organism evidence="2 3">
    <name type="scientific">Pedobacter alpinus</name>
    <dbReference type="NCBI Taxonomy" id="1590643"/>
    <lineage>
        <taxon>Bacteria</taxon>
        <taxon>Pseudomonadati</taxon>
        <taxon>Bacteroidota</taxon>
        <taxon>Sphingobacteriia</taxon>
        <taxon>Sphingobacteriales</taxon>
        <taxon>Sphingobacteriaceae</taxon>
        <taxon>Pedobacter</taxon>
    </lineage>
</organism>
<dbReference type="Proteomes" id="UP001597546">
    <property type="component" value="Unassembled WGS sequence"/>
</dbReference>
<gene>
    <name evidence="2" type="ORF">ACFSSE_17115</name>
</gene>
<protein>
    <recommendedName>
        <fullName evidence="1">DUF11 domain-containing protein</fullName>
    </recommendedName>
</protein>
<dbReference type="Gene3D" id="2.60.40.10">
    <property type="entry name" value="Immunoglobulins"/>
    <property type="match status" value="1"/>
</dbReference>
<proteinExistence type="predicted"/>
<accession>A0ABW5TX35</accession>
<reference evidence="3" key="1">
    <citation type="journal article" date="2019" name="Int. J. Syst. Evol. Microbiol.">
        <title>The Global Catalogue of Microorganisms (GCM) 10K type strain sequencing project: providing services to taxonomists for standard genome sequencing and annotation.</title>
        <authorList>
            <consortium name="The Broad Institute Genomics Platform"/>
            <consortium name="The Broad Institute Genome Sequencing Center for Infectious Disease"/>
            <person name="Wu L."/>
            <person name="Ma J."/>
        </authorList>
    </citation>
    <scope>NUCLEOTIDE SEQUENCE [LARGE SCALE GENOMIC DNA]</scope>
    <source>
        <strain evidence="3">KCTC 42456</strain>
    </source>
</reference>
<dbReference type="NCBIfam" id="TIGR01451">
    <property type="entry name" value="B_ant_repeat"/>
    <property type="match status" value="1"/>
</dbReference>
<comment type="caution">
    <text evidence="2">The sequence shown here is derived from an EMBL/GenBank/DDBJ whole genome shotgun (WGS) entry which is preliminary data.</text>
</comment>
<dbReference type="EMBL" id="JBHULV010000054">
    <property type="protein sequence ID" value="MFD2733433.1"/>
    <property type="molecule type" value="Genomic_DNA"/>
</dbReference>
<dbReference type="InterPro" id="IPR047589">
    <property type="entry name" value="DUF11_rpt"/>
</dbReference>
<evidence type="ECO:0000313" key="3">
    <source>
        <dbReference type="Proteomes" id="UP001597546"/>
    </source>
</evidence>
<sequence length="1143" mass="118753">MAVFTGSKSPVFYKILLFLVFFFAVFKVDAQTNTSDLFISVTANSTVANVGDNVVFTVNIKNNGPNRANNTRVTDVLPSGFSLVSALPSVGTWTNPIWNVGDLAVNATATIIITASVNPFGNYTNTVAIKADEPDPNLADNSAKISIGVIRAIDDYAYVNESFSGAAVNNILSNDFFNGSFALLSRVTIEQVSSSNPNISINVNTGSVMVSNALTVGNYSVVYKITDKNNPLLFSVANININVNRNNGTTVDAPILAEHDAGQAPEIIGGIAVFNVLANDKLSGAQATLANVNLEFISSTDPNITLDLTTGSVIVAPNTPGGPYILNYKITKTTDITVTATTYVTINVVGTGRLDTKDDAGTINSVTGGLAVANVLANDLNNGIVIKVGDVFLTELFSSNASITLDVNTGEVNVAPGLPNGFYTLTYQVVDKTDPTNKGAADVIIEITGGVNIIEANEDRGIVNGTTGGIAVQNILENDVLKGTVPTLADVFIFQTFSNNSAINLDFNTGRVVVNPGTFNGFYTVTYQIQEKADLSNVSLADIIVEVQGGLSLLTAKEDIGFASGIIGGVAVANVLANDDLEGVIPTLNEVVITQTFTNNPGISLDVNTGQVIVAPGTENGVYTLAYYVEDKNKPESSSFADVIVKVTLDNINILANPDVGGANGITGGEALVNVLSNDILAGKVPLISDVNLIKVSSTHPGIILNLNSGSVSVSAGTPNGIYTLTYSIEDKANIGDISTSFVTVTVNSGVSVIEAFEDRGIVNTVNGGIAVTNILANDKLNGRTPLIGEVEILQLFTNQVNINVDINTGRAIVLPGTPTGFYTVTYQIDDRLNPGTTAVANVIIEVSNEVSPIAANDDIGSSSFPNGGIAVQNVLINDILDGTIVTLLNVDLEQVSTTNNGVSLDVTSGKVNVASGTPSGNYTLIYKITDKLDNTRSATANVLISVVSLNPIAADDAGTIGGFLGGTAVNNVLINDLFKNNLVNIIDIDITTVSTTSANVILNPLNGRVTVAPNTPAGTYELVYKIADKLNSASFSTAKVVVSVSAPLIIAQADAGTINGFTGGTAITNILANDTFNGSAALPANVTLEQITVNPNISVNPTIGAVTVAAGTQAGVYTINYKITDKLNLTNTANANVVVTVT</sequence>
<keyword evidence="3" id="KW-1185">Reference proteome</keyword>
<feature type="domain" description="DUF11" evidence="1">
    <location>
        <begin position="36"/>
        <end position="147"/>
    </location>
</feature>
<dbReference type="Pfam" id="PF01345">
    <property type="entry name" value="DUF11"/>
    <property type="match status" value="1"/>
</dbReference>
<evidence type="ECO:0000259" key="1">
    <source>
        <dbReference type="Pfam" id="PF01345"/>
    </source>
</evidence>
<evidence type="ECO:0000313" key="2">
    <source>
        <dbReference type="EMBL" id="MFD2733433.1"/>
    </source>
</evidence>
<name>A0ABW5TX35_9SPHI</name>
<dbReference type="InterPro" id="IPR013783">
    <property type="entry name" value="Ig-like_fold"/>
</dbReference>
<dbReference type="InterPro" id="IPR001434">
    <property type="entry name" value="OmcB-like_DUF11"/>
</dbReference>